<organism evidence="2 3">
    <name type="scientific">Saccharopolyspora elongata</name>
    <dbReference type="NCBI Taxonomy" id="2530387"/>
    <lineage>
        <taxon>Bacteria</taxon>
        <taxon>Bacillati</taxon>
        <taxon>Actinomycetota</taxon>
        <taxon>Actinomycetes</taxon>
        <taxon>Pseudonocardiales</taxon>
        <taxon>Pseudonocardiaceae</taxon>
        <taxon>Saccharopolyspora</taxon>
    </lineage>
</organism>
<feature type="compositionally biased region" description="Basic residues" evidence="1">
    <location>
        <begin position="82"/>
        <end position="92"/>
    </location>
</feature>
<gene>
    <name evidence="2" type="ORF">E1288_37405</name>
</gene>
<name>A0A4R4Y4H5_9PSEU</name>
<evidence type="ECO:0000256" key="1">
    <source>
        <dbReference type="SAM" id="MobiDB-lite"/>
    </source>
</evidence>
<dbReference type="OrthoDB" id="3700737at2"/>
<protein>
    <submittedName>
        <fullName evidence="2">Uncharacterized protein</fullName>
    </submittedName>
</protein>
<dbReference type="EMBL" id="SMKW01000079">
    <property type="protein sequence ID" value="TDD39155.1"/>
    <property type="molecule type" value="Genomic_DNA"/>
</dbReference>
<evidence type="ECO:0000313" key="2">
    <source>
        <dbReference type="EMBL" id="TDD39155.1"/>
    </source>
</evidence>
<comment type="caution">
    <text evidence="2">The sequence shown here is derived from an EMBL/GenBank/DDBJ whole genome shotgun (WGS) entry which is preliminary data.</text>
</comment>
<dbReference type="Proteomes" id="UP000294947">
    <property type="component" value="Unassembled WGS sequence"/>
</dbReference>
<sequence length="92" mass="10436">MSSGPACGNRSLFPLTASDDHYRLLLAEVCDEINPERRNRSYPRVIKRKMSNFPVKRARHRQQRQDSRPSPSAAVITAPSKTGHRPRPAKIT</sequence>
<proteinExistence type="predicted"/>
<dbReference type="AlphaFoldDB" id="A0A4R4Y4H5"/>
<feature type="compositionally biased region" description="Basic residues" evidence="1">
    <location>
        <begin position="45"/>
        <end position="62"/>
    </location>
</feature>
<accession>A0A4R4Y4H5</accession>
<keyword evidence="3" id="KW-1185">Reference proteome</keyword>
<evidence type="ECO:0000313" key="3">
    <source>
        <dbReference type="Proteomes" id="UP000294947"/>
    </source>
</evidence>
<reference evidence="2 3" key="1">
    <citation type="submission" date="2019-03" db="EMBL/GenBank/DDBJ databases">
        <title>Draft genome sequences of novel Actinobacteria.</title>
        <authorList>
            <person name="Sahin N."/>
            <person name="Ay H."/>
            <person name="Saygin H."/>
        </authorList>
    </citation>
    <scope>NUCLEOTIDE SEQUENCE [LARGE SCALE GENOMIC DNA]</scope>
    <source>
        <strain evidence="2 3">7K502</strain>
    </source>
</reference>
<feature type="region of interest" description="Disordered" evidence="1">
    <location>
        <begin position="37"/>
        <end position="92"/>
    </location>
</feature>